<gene>
    <name evidence="1" type="ORF">SAMN02745883_01937</name>
</gene>
<accession>A0A1M6S2J9</accession>
<evidence type="ECO:0000313" key="1">
    <source>
        <dbReference type="EMBL" id="SHK38945.1"/>
    </source>
</evidence>
<dbReference type="EMBL" id="FRAJ01000016">
    <property type="protein sequence ID" value="SHK38945.1"/>
    <property type="molecule type" value="Genomic_DNA"/>
</dbReference>
<proteinExistence type="predicted"/>
<sequence length="70" mass="7838">MPVTSTILNLNPKLYNYLNDVNYGMSKLQFNHLSSIINGLINIKGNKTISKIAEEGIVSAKDKSWIINPF</sequence>
<name>A0A1M6S2J9_9FIRM</name>
<organism evidence="1 2">
    <name type="scientific">Caminicella sporogenes DSM 14501</name>
    <dbReference type="NCBI Taxonomy" id="1121266"/>
    <lineage>
        <taxon>Bacteria</taxon>
        <taxon>Bacillati</taxon>
        <taxon>Bacillota</taxon>
        <taxon>Clostridia</taxon>
        <taxon>Peptostreptococcales</taxon>
        <taxon>Caminicellaceae</taxon>
        <taxon>Caminicella</taxon>
    </lineage>
</organism>
<dbReference type="Proteomes" id="UP000184082">
    <property type="component" value="Unassembled WGS sequence"/>
</dbReference>
<dbReference type="RefSeq" id="WP_072968001.1">
    <property type="nucleotide sequence ID" value="NZ_FRAJ01000016.1"/>
</dbReference>
<dbReference type="STRING" id="1121266.SAMN02745883_01937"/>
<keyword evidence="2" id="KW-1185">Reference proteome</keyword>
<reference evidence="1 2" key="1">
    <citation type="submission" date="2016-11" db="EMBL/GenBank/DDBJ databases">
        <authorList>
            <person name="Jaros S."/>
            <person name="Januszkiewicz K."/>
            <person name="Wedrychowicz H."/>
        </authorList>
    </citation>
    <scope>NUCLEOTIDE SEQUENCE [LARGE SCALE GENOMIC DNA]</scope>
    <source>
        <strain evidence="1 2">DSM 14501</strain>
    </source>
</reference>
<evidence type="ECO:0000313" key="2">
    <source>
        <dbReference type="Proteomes" id="UP000184082"/>
    </source>
</evidence>
<protein>
    <submittedName>
        <fullName evidence="1">Uncharacterized protein</fullName>
    </submittedName>
</protein>
<dbReference type="AlphaFoldDB" id="A0A1M6S2J9"/>